<dbReference type="Proteomes" id="UP000005234">
    <property type="component" value="Chromosome"/>
</dbReference>
<dbReference type="RefSeq" id="WP_014403990.1">
    <property type="nucleotide sequence ID" value="NC_017033.1"/>
</dbReference>
<evidence type="ECO:0008006" key="4">
    <source>
        <dbReference type="Google" id="ProtNLM"/>
    </source>
</evidence>
<dbReference type="OrthoDB" id="8565817at2"/>
<dbReference type="eggNOG" id="ENOG5032T35">
    <property type="taxonomic scope" value="Bacteria"/>
</dbReference>
<dbReference type="Pfam" id="PF10696">
    <property type="entry name" value="DUF2501"/>
    <property type="match status" value="1"/>
</dbReference>
<evidence type="ECO:0000313" key="3">
    <source>
        <dbReference type="Proteomes" id="UP000005234"/>
    </source>
</evidence>
<keyword evidence="3" id="KW-1185">Reference proteome</keyword>
<organism evidence="2 3">
    <name type="scientific">Frateuria aurantia (strain ATCC 33424 / DSM 6220 / KCTC 2777 / LMG 1558 / NBRC 3245 / NCIMB 13370)</name>
    <name type="common">Acetobacter aurantius</name>
    <dbReference type="NCBI Taxonomy" id="767434"/>
    <lineage>
        <taxon>Bacteria</taxon>
        <taxon>Pseudomonadati</taxon>
        <taxon>Pseudomonadota</taxon>
        <taxon>Gammaproteobacteria</taxon>
        <taxon>Lysobacterales</taxon>
        <taxon>Rhodanobacteraceae</taxon>
        <taxon>Frateuria</taxon>
    </lineage>
</organism>
<dbReference type="EMBL" id="CP003350">
    <property type="protein sequence ID" value="AFC86987.1"/>
    <property type="molecule type" value="Genomic_DNA"/>
</dbReference>
<feature type="signal peptide" evidence="1">
    <location>
        <begin position="1"/>
        <end position="25"/>
    </location>
</feature>
<name>H8KYV7_FRAAD</name>
<keyword evidence="1" id="KW-0732">Signal</keyword>
<dbReference type="HOGENOM" id="CLU_1159725_0_0_6"/>
<dbReference type="AlphaFoldDB" id="H8KYV7"/>
<proteinExistence type="predicted"/>
<protein>
    <recommendedName>
        <fullName evidence="4">DUF2501 domain-containing protein</fullName>
    </recommendedName>
</protein>
<accession>H8KYV7</accession>
<reference evidence="2" key="1">
    <citation type="submission" date="2012-02" db="EMBL/GenBank/DDBJ databases">
        <title>The complete genome of Frateuria aurantia DSM 6220.</title>
        <authorList>
            <consortium name="US DOE Joint Genome Institute (JGI-PGF)"/>
            <person name="Lucas S."/>
            <person name="Copeland A."/>
            <person name="Lapidus A."/>
            <person name="Glavina del Rio T."/>
            <person name="Dalin E."/>
            <person name="Tice H."/>
            <person name="Bruce D."/>
            <person name="Goodwin L."/>
            <person name="Pitluck S."/>
            <person name="Peters L."/>
            <person name="Ovchinnikova G."/>
            <person name="Teshima H."/>
            <person name="Kyrpides N."/>
            <person name="Mavromatis K."/>
            <person name="Ivanova N."/>
            <person name="Brettin T."/>
            <person name="Detter J.C."/>
            <person name="Han C."/>
            <person name="Larimer F."/>
            <person name="Land M."/>
            <person name="Hauser L."/>
            <person name="Markowitz V."/>
            <person name="Cheng J.-F."/>
            <person name="Hugenholtz P."/>
            <person name="Woyke T."/>
            <person name="Wu D."/>
            <person name="Brambilla E."/>
            <person name="Klenk H.-P."/>
            <person name="Eisen J.A."/>
        </authorList>
    </citation>
    <scope>NUCLEOTIDE SEQUENCE</scope>
    <source>
        <strain evidence="2">DSM 6220</strain>
    </source>
</reference>
<feature type="chain" id="PRO_5003614045" description="DUF2501 domain-containing protein" evidence="1">
    <location>
        <begin position="26"/>
        <end position="239"/>
    </location>
</feature>
<gene>
    <name evidence="2" type="ordered locus">Fraau_2644</name>
</gene>
<dbReference type="KEGG" id="fau:Fraau_2644"/>
<evidence type="ECO:0000256" key="1">
    <source>
        <dbReference type="SAM" id="SignalP"/>
    </source>
</evidence>
<evidence type="ECO:0000313" key="2">
    <source>
        <dbReference type="EMBL" id="AFC86987.1"/>
    </source>
</evidence>
<sequence>MSAFRAFRHALLPATLLALSAAAGAQDLSSLKQQLDNTDLNSLKQHITTKDLENIRQRIDGTDLNSLKQQLSSEDLKKVQQQLGSSDLNSFKQRLDSQDLGKLKQQLQGTDLNSLKQQLDGKDLSGLGALGGGSATSLLGKAISPASSGNVAGLLGYCIKNKYLGAESGAAGLKNKLLGALGGESAASRKDSGYQQGLQGILHGSDGQQFNLGQQTGALKEKLTGKVCDAVLKKGGSLL</sequence>
<dbReference type="STRING" id="767434.Fraau_2644"/>
<dbReference type="InterPro" id="IPR019637">
    <property type="entry name" value="DUF2501"/>
</dbReference>